<comment type="subcellular location">
    <subcellularLocation>
        <location evidence="1">Endoplasmic reticulum membrane</location>
        <topology evidence="1">Peripheral membrane protein</topology>
    </subcellularLocation>
    <subcellularLocation>
        <location evidence="2">Preautophagosomal structure membrane</location>
        <topology evidence="2">Peripheral membrane protein</topology>
    </subcellularLocation>
</comment>
<dbReference type="GO" id="GO:0034727">
    <property type="term" value="P:piecemeal microautophagy of the nucleus"/>
    <property type="evidence" value="ECO:0007669"/>
    <property type="project" value="TreeGrafter"/>
</dbReference>
<protein>
    <recommendedName>
        <fullName evidence="4">Autophagy-related protein 2</fullName>
    </recommendedName>
</protein>
<name>A0A0Q9VZI0_DROVI</name>
<dbReference type="PANTHER" id="PTHR13190">
    <property type="entry name" value="AUTOPHAGY-RELATED 2, ISOFORM A"/>
    <property type="match status" value="1"/>
</dbReference>
<evidence type="ECO:0000256" key="7">
    <source>
        <dbReference type="ARBA" id="ARBA00023006"/>
    </source>
</evidence>
<dbReference type="GO" id="GO:0000045">
    <property type="term" value="P:autophagosome assembly"/>
    <property type="evidence" value="ECO:0007669"/>
    <property type="project" value="TreeGrafter"/>
</dbReference>
<evidence type="ECO:0000256" key="4">
    <source>
        <dbReference type="ARBA" id="ARBA00018070"/>
    </source>
</evidence>
<dbReference type="InParanoid" id="A0A0Q9VZI0"/>
<feature type="region of interest" description="Disordered" evidence="12">
    <location>
        <begin position="1719"/>
        <end position="1740"/>
    </location>
</feature>
<keyword evidence="5" id="KW-0813">Transport</keyword>
<dbReference type="Pfam" id="PF13329">
    <property type="entry name" value="ATG2_CAD"/>
    <property type="match status" value="1"/>
</dbReference>
<dbReference type="InterPro" id="IPR026849">
    <property type="entry name" value="ATG2"/>
</dbReference>
<evidence type="ECO:0000256" key="1">
    <source>
        <dbReference type="ARBA" id="ARBA00004406"/>
    </source>
</evidence>
<evidence type="ECO:0000256" key="9">
    <source>
        <dbReference type="ARBA" id="ARBA00023136"/>
    </source>
</evidence>
<evidence type="ECO:0000256" key="8">
    <source>
        <dbReference type="ARBA" id="ARBA00023055"/>
    </source>
</evidence>
<accession>A0A0Q9VZI0</accession>
<evidence type="ECO:0000313" key="14">
    <source>
        <dbReference type="Proteomes" id="UP000008792"/>
    </source>
</evidence>
<dbReference type="OrthoDB" id="18982at2759"/>
<evidence type="ECO:0000256" key="10">
    <source>
        <dbReference type="ARBA" id="ARBA00024479"/>
    </source>
</evidence>
<keyword evidence="8" id="KW-0445">Lipid transport</keyword>
<dbReference type="Proteomes" id="UP000008792">
    <property type="component" value="Unassembled WGS sequence"/>
</dbReference>
<dbReference type="KEGG" id="dvi:6636754"/>
<evidence type="ECO:0000256" key="2">
    <source>
        <dbReference type="ARBA" id="ARBA00004623"/>
    </source>
</evidence>
<dbReference type="EMBL" id="CH940675">
    <property type="protein sequence ID" value="KRF78184.1"/>
    <property type="molecule type" value="Genomic_DNA"/>
</dbReference>
<comment type="catalytic activity">
    <reaction evidence="11">
        <text>a 1,2-diacyl-sn-glycero-3-phosphoethanolamine(in) = a 1,2-diacyl-sn-glycero-3-phosphoethanolamine(out)</text>
        <dbReference type="Rhea" id="RHEA:38895"/>
        <dbReference type="ChEBI" id="CHEBI:64612"/>
    </reaction>
</comment>
<reference evidence="13 14" key="1">
    <citation type="journal article" date="2007" name="Nature">
        <title>Evolution of genes and genomes on the Drosophila phylogeny.</title>
        <authorList>
            <consortium name="Drosophila 12 Genomes Consortium"/>
            <person name="Clark A.G."/>
            <person name="Eisen M.B."/>
            <person name="Smith D.R."/>
            <person name="Bergman C.M."/>
            <person name="Oliver B."/>
            <person name="Markow T.A."/>
            <person name="Kaufman T.C."/>
            <person name="Kellis M."/>
            <person name="Gelbart W."/>
            <person name="Iyer V.N."/>
            <person name="Pollard D.A."/>
            <person name="Sackton T.B."/>
            <person name="Larracuente A.M."/>
            <person name="Singh N.D."/>
            <person name="Abad J.P."/>
            <person name="Abt D.N."/>
            <person name="Adryan B."/>
            <person name="Aguade M."/>
            <person name="Akashi H."/>
            <person name="Anderson W.W."/>
            <person name="Aquadro C.F."/>
            <person name="Ardell D.H."/>
            <person name="Arguello R."/>
            <person name="Artieri C.G."/>
            <person name="Barbash D.A."/>
            <person name="Barker D."/>
            <person name="Barsanti P."/>
            <person name="Batterham P."/>
            <person name="Batzoglou S."/>
            <person name="Begun D."/>
            <person name="Bhutkar A."/>
            <person name="Blanco E."/>
            <person name="Bosak S.A."/>
            <person name="Bradley R.K."/>
            <person name="Brand A.D."/>
            <person name="Brent M.R."/>
            <person name="Brooks A.N."/>
            <person name="Brown R.H."/>
            <person name="Butlin R.K."/>
            <person name="Caggese C."/>
            <person name="Calvi B.R."/>
            <person name="Bernardo de Carvalho A."/>
            <person name="Caspi A."/>
            <person name="Castrezana S."/>
            <person name="Celniker S.E."/>
            <person name="Chang J.L."/>
            <person name="Chapple C."/>
            <person name="Chatterji S."/>
            <person name="Chinwalla A."/>
            <person name="Civetta A."/>
            <person name="Clifton S.W."/>
            <person name="Comeron J.M."/>
            <person name="Costello J.C."/>
            <person name="Coyne J.A."/>
            <person name="Daub J."/>
            <person name="David R.G."/>
            <person name="Delcher A.L."/>
            <person name="Delehaunty K."/>
            <person name="Do C.B."/>
            <person name="Ebling H."/>
            <person name="Edwards K."/>
            <person name="Eickbush T."/>
            <person name="Evans J.D."/>
            <person name="Filipski A."/>
            <person name="Findeiss S."/>
            <person name="Freyhult E."/>
            <person name="Fulton L."/>
            <person name="Fulton R."/>
            <person name="Garcia A.C."/>
            <person name="Gardiner A."/>
            <person name="Garfield D.A."/>
            <person name="Garvin B.E."/>
            <person name="Gibson G."/>
            <person name="Gilbert D."/>
            <person name="Gnerre S."/>
            <person name="Godfrey J."/>
            <person name="Good R."/>
            <person name="Gotea V."/>
            <person name="Gravely B."/>
            <person name="Greenberg A.J."/>
            <person name="Griffiths-Jones S."/>
            <person name="Gross S."/>
            <person name="Guigo R."/>
            <person name="Gustafson E.A."/>
            <person name="Haerty W."/>
            <person name="Hahn M.W."/>
            <person name="Halligan D.L."/>
            <person name="Halpern A.L."/>
            <person name="Halter G.M."/>
            <person name="Han M.V."/>
            <person name="Heger A."/>
            <person name="Hillier L."/>
            <person name="Hinrichs A.S."/>
            <person name="Holmes I."/>
            <person name="Hoskins R.A."/>
            <person name="Hubisz M.J."/>
            <person name="Hultmark D."/>
            <person name="Huntley M.A."/>
            <person name="Jaffe D.B."/>
            <person name="Jagadeeshan S."/>
            <person name="Jeck W.R."/>
            <person name="Johnson J."/>
            <person name="Jones C.D."/>
            <person name="Jordan W.C."/>
            <person name="Karpen G.H."/>
            <person name="Kataoka E."/>
            <person name="Keightley P.D."/>
            <person name="Kheradpour P."/>
            <person name="Kirkness E.F."/>
            <person name="Koerich L.B."/>
            <person name="Kristiansen K."/>
            <person name="Kudrna D."/>
            <person name="Kulathinal R.J."/>
            <person name="Kumar S."/>
            <person name="Kwok R."/>
            <person name="Lander E."/>
            <person name="Langley C.H."/>
            <person name="Lapoint R."/>
            <person name="Lazzaro B.P."/>
            <person name="Lee S.J."/>
            <person name="Levesque L."/>
            <person name="Li R."/>
            <person name="Lin C.F."/>
            <person name="Lin M.F."/>
            <person name="Lindblad-Toh K."/>
            <person name="Llopart A."/>
            <person name="Long M."/>
            <person name="Low L."/>
            <person name="Lozovsky E."/>
            <person name="Lu J."/>
            <person name="Luo M."/>
            <person name="Machado C.A."/>
            <person name="Makalowski W."/>
            <person name="Marzo M."/>
            <person name="Matsuda M."/>
            <person name="Matzkin L."/>
            <person name="McAllister B."/>
            <person name="McBride C.S."/>
            <person name="McKernan B."/>
            <person name="McKernan K."/>
            <person name="Mendez-Lago M."/>
            <person name="Minx P."/>
            <person name="Mollenhauer M.U."/>
            <person name="Montooth K."/>
            <person name="Mount S.M."/>
            <person name="Mu X."/>
            <person name="Myers E."/>
            <person name="Negre B."/>
            <person name="Newfeld S."/>
            <person name="Nielsen R."/>
            <person name="Noor M.A."/>
            <person name="O'Grady P."/>
            <person name="Pachter L."/>
            <person name="Papaceit M."/>
            <person name="Parisi M.J."/>
            <person name="Parisi M."/>
            <person name="Parts L."/>
            <person name="Pedersen J.S."/>
            <person name="Pesole G."/>
            <person name="Phillippy A.M."/>
            <person name="Ponting C.P."/>
            <person name="Pop M."/>
            <person name="Porcelli D."/>
            <person name="Powell J.R."/>
            <person name="Prohaska S."/>
            <person name="Pruitt K."/>
            <person name="Puig M."/>
            <person name="Quesneville H."/>
            <person name="Ram K.R."/>
            <person name="Rand D."/>
            <person name="Rasmussen M.D."/>
            <person name="Reed L.K."/>
            <person name="Reenan R."/>
            <person name="Reily A."/>
            <person name="Remington K.A."/>
            <person name="Rieger T.T."/>
            <person name="Ritchie M.G."/>
            <person name="Robin C."/>
            <person name="Rogers Y.H."/>
            <person name="Rohde C."/>
            <person name="Rozas J."/>
            <person name="Rubenfield M.J."/>
            <person name="Ruiz A."/>
            <person name="Russo S."/>
            <person name="Salzberg S.L."/>
            <person name="Sanchez-Gracia A."/>
            <person name="Saranga D.J."/>
            <person name="Sato H."/>
            <person name="Schaeffer S.W."/>
            <person name="Schatz M.C."/>
            <person name="Schlenke T."/>
            <person name="Schwartz R."/>
            <person name="Segarra C."/>
            <person name="Singh R.S."/>
            <person name="Sirot L."/>
            <person name="Sirota M."/>
            <person name="Sisneros N.B."/>
            <person name="Smith C.D."/>
            <person name="Smith T.F."/>
            <person name="Spieth J."/>
            <person name="Stage D.E."/>
            <person name="Stark A."/>
            <person name="Stephan W."/>
            <person name="Strausberg R.L."/>
            <person name="Strempel S."/>
            <person name="Sturgill D."/>
            <person name="Sutton G."/>
            <person name="Sutton G.G."/>
            <person name="Tao W."/>
            <person name="Teichmann S."/>
            <person name="Tobari Y.N."/>
            <person name="Tomimura Y."/>
            <person name="Tsolas J.M."/>
            <person name="Valente V.L."/>
            <person name="Venter E."/>
            <person name="Venter J.C."/>
            <person name="Vicario S."/>
            <person name="Vieira F.G."/>
            <person name="Vilella A.J."/>
            <person name="Villasante A."/>
            <person name="Walenz B."/>
            <person name="Wang J."/>
            <person name="Wasserman M."/>
            <person name="Watts T."/>
            <person name="Wilson D."/>
            <person name="Wilson R.K."/>
            <person name="Wing R.A."/>
            <person name="Wolfner M.F."/>
            <person name="Wong A."/>
            <person name="Wong G.K."/>
            <person name="Wu C.I."/>
            <person name="Wu G."/>
            <person name="Yamamoto D."/>
            <person name="Yang H.P."/>
            <person name="Yang S.P."/>
            <person name="Yorke J.A."/>
            <person name="Yoshida K."/>
            <person name="Zdobnov E."/>
            <person name="Zhang P."/>
            <person name="Zhang Y."/>
            <person name="Zimin A.V."/>
            <person name="Baldwin J."/>
            <person name="Abdouelleil A."/>
            <person name="Abdulkadir J."/>
            <person name="Abebe A."/>
            <person name="Abera B."/>
            <person name="Abreu J."/>
            <person name="Acer S.C."/>
            <person name="Aftuck L."/>
            <person name="Alexander A."/>
            <person name="An P."/>
            <person name="Anderson E."/>
            <person name="Anderson S."/>
            <person name="Arachi H."/>
            <person name="Azer M."/>
            <person name="Bachantsang P."/>
            <person name="Barry A."/>
            <person name="Bayul T."/>
            <person name="Berlin A."/>
            <person name="Bessette D."/>
            <person name="Bloom T."/>
            <person name="Blye J."/>
            <person name="Boguslavskiy L."/>
            <person name="Bonnet C."/>
            <person name="Boukhgalter B."/>
            <person name="Bourzgui I."/>
            <person name="Brown A."/>
            <person name="Cahill P."/>
            <person name="Channer S."/>
            <person name="Cheshatsang Y."/>
            <person name="Chuda L."/>
            <person name="Citroen M."/>
            <person name="Collymore A."/>
            <person name="Cooke P."/>
            <person name="Costello M."/>
            <person name="D'Aco K."/>
            <person name="Daza R."/>
            <person name="De Haan G."/>
            <person name="DeGray S."/>
            <person name="DeMaso C."/>
            <person name="Dhargay N."/>
            <person name="Dooley K."/>
            <person name="Dooley E."/>
            <person name="Doricent M."/>
            <person name="Dorje P."/>
            <person name="Dorjee K."/>
            <person name="Dupes A."/>
            <person name="Elong R."/>
            <person name="Falk J."/>
            <person name="Farina A."/>
            <person name="Faro S."/>
            <person name="Ferguson D."/>
            <person name="Fisher S."/>
            <person name="Foley C.D."/>
            <person name="Franke A."/>
            <person name="Friedrich D."/>
            <person name="Gadbois L."/>
            <person name="Gearin G."/>
            <person name="Gearin C.R."/>
            <person name="Giannoukos G."/>
            <person name="Goode T."/>
            <person name="Graham J."/>
            <person name="Grandbois E."/>
            <person name="Grewal S."/>
            <person name="Gyaltsen K."/>
            <person name="Hafez N."/>
            <person name="Hagos B."/>
            <person name="Hall J."/>
            <person name="Henson C."/>
            <person name="Hollinger A."/>
            <person name="Honan T."/>
            <person name="Huard M.D."/>
            <person name="Hughes L."/>
            <person name="Hurhula B."/>
            <person name="Husby M.E."/>
            <person name="Kamat A."/>
            <person name="Kanga B."/>
            <person name="Kashin S."/>
            <person name="Khazanovich D."/>
            <person name="Kisner P."/>
            <person name="Lance K."/>
            <person name="Lara M."/>
            <person name="Lee W."/>
            <person name="Lennon N."/>
            <person name="Letendre F."/>
            <person name="LeVine R."/>
            <person name="Lipovsky A."/>
            <person name="Liu X."/>
            <person name="Liu J."/>
            <person name="Liu S."/>
            <person name="Lokyitsang T."/>
            <person name="Lokyitsang Y."/>
            <person name="Lubonja R."/>
            <person name="Lui A."/>
            <person name="MacDonald P."/>
            <person name="Magnisalis V."/>
            <person name="Maru K."/>
            <person name="Matthews C."/>
            <person name="McCusker W."/>
            <person name="McDonough S."/>
            <person name="Mehta T."/>
            <person name="Meldrim J."/>
            <person name="Meneus L."/>
            <person name="Mihai O."/>
            <person name="Mihalev A."/>
            <person name="Mihova T."/>
            <person name="Mittelman R."/>
            <person name="Mlenga V."/>
            <person name="Montmayeur A."/>
            <person name="Mulrain L."/>
            <person name="Navidi A."/>
            <person name="Naylor J."/>
            <person name="Negash T."/>
            <person name="Nguyen T."/>
            <person name="Nguyen N."/>
            <person name="Nicol R."/>
            <person name="Norbu C."/>
            <person name="Norbu N."/>
            <person name="Novod N."/>
            <person name="O'Neill B."/>
            <person name="Osman S."/>
            <person name="Markiewicz E."/>
            <person name="Oyono O.L."/>
            <person name="Patti C."/>
            <person name="Phunkhang P."/>
            <person name="Pierre F."/>
            <person name="Priest M."/>
            <person name="Raghuraman S."/>
            <person name="Rege F."/>
            <person name="Reyes R."/>
            <person name="Rise C."/>
            <person name="Rogov P."/>
            <person name="Ross K."/>
            <person name="Ryan E."/>
            <person name="Settipalli S."/>
            <person name="Shea T."/>
            <person name="Sherpa N."/>
            <person name="Shi L."/>
            <person name="Shih D."/>
            <person name="Sparrow T."/>
            <person name="Spaulding J."/>
            <person name="Stalker J."/>
            <person name="Stange-Thomann N."/>
            <person name="Stavropoulos S."/>
            <person name="Stone C."/>
            <person name="Strader C."/>
            <person name="Tesfaye S."/>
            <person name="Thomson T."/>
            <person name="Thoulutsang Y."/>
            <person name="Thoulutsang D."/>
            <person name="Topham K."/>
            <person name="Topping I."/>
            <person name="Tsamla T."/>
            <person name="Vassiliev H."/>
            <person name="Vo A."/>
            <person name="Wangchuk T."/>
            <person name="Wangdi T."/>
            <person name="Weiand M."/>
            <person name="Wilkinson J."/>
            <person name="Wilson A."/>
            <person name="Yadav S."/>
            <person name="Young G."/>
            <person name="Yu Q."/>
            <person name="Zembek L."/>
            <person name="Zhong D."/>
            <person name="Zimmer A."/>
            <person name="Zwirko Z."/>
            <person name="Jaffe D.B."/>
            <person name="Alvarez P."/>
            <person name="Brockman W."/>
            <person name="Butler J."/>
            <person name="Chin C."/>
            <person name="Gnerre S."/>
            <person name="Grabherr M."/>
            <person name="Kleber M."/>
            <person name="Mauceli E."/>
            <person name="MacCallum I."/>
        </authorList>
    </citation>
    <scope>NUCLEOTIDE SEQUENCE [LARGE SCALE GENOMIC DNA]</scope>
    <source>
        <strain evidence="14">Tucson 15010-1051.87</strain>
    </source>
</reference>
<dbReference type="GO" id="GO:0005789">
    <property type="term" value="C:endoplasmic reticulum membrane"/>
    <property type="evidence" value="ECO:0007669"/>
    <property type="project" value="UniProtKB-SubCell"/>
</dbReference>
<dbReference type="PANTHER" id="PTHR13190:SF1">
    <property type="entry name" value="AUTOPHAGY-RELATED 2, ISOFORM A"/>
    <property type="match status" value="1"/>
</dbReference>
<dbReference type="STRING" id="7244.A0A0Q9VZI0"/>
<comment type="catalytic activity">
    <reaction evidence="10">
        <text>a 1,2-diacyl-sn-glycero-3-phospho-L-serine(in) = a 1,2-diacyl-sn-glycero-3-phospho-L-serine(out)</text>
        <dbReference type="Rhea" id="RHEA:38663"/>
        <dbReference type="ChEBI" id="CHEBI:57262"/>
    </reaction>
</comment>
<comment type="similarity">
    <text evidence="3">Belongs to the ATG2 family.</text>
</comment>
<keyword evidence="14" id="KW-1185">Reference proteome</keyword>
<proteinExistence type="inferred from homology"/>
<dbReference type="GO" id="GO:0061723">
    <property type="term" value="P:glycophagy"/>
    <property type="evidence" value="ECO:0007669"/>
    <property type="project" value="TreeGrafter"/>
</dbReference>
<dbReference type="GO" id="GO:0061709">
    <property type="term" value="P:reticulophagy"/>
    <property type="evidence" value="ECO:0007669"/>
    <property type="project" value="TreeGrafter"/>
</dbReference>
<evidence type="ECO:0000256" key="11">
    <source>
        <dbReference type="ARBA" id="ARBA00024615"/>
    </source>
</evidence>
<organism evidence="13 14">
    <name type="scientific">Drosophila virilis</name>
    <name type="common">Fruit fly</name>
    <dbReference type="NCBI Taxonomy" id="7244"/>
    <lineage>
        <taxon>Eukaryota</taxon>
        <taxon>Metazoa</taxon>
        <taxon>Ecdysozoa</taxon>
        <taxon>Arthropoda</taxon>
        <taxon>Hexapoda</taxon>
        <taxon>Insecta</taxon>
        <taxon>Pterygota</taxon>
        <taxon>Neoptera</taxon>
        <taxon>Endopterygota</taxon>
        <taxon>Diptera</taxon>
        <taxon>Brachycera</taxon>
        <taxon>Muscomorpha</taxon>
        <taxon>Ephydroidea</taxon>
        <taxon>Drosophilidae</taxon>
        <taxon>Drosophila</taxon>
    </lineage>
</organism>
<dbReference type="GO" id="GO:0061908">
    <property type="term" value="C:phagophore"/>
    <property type="evidence" value="ECO:0007669"/>
    <property type="project" value="TreeGrafter"/>
</dbReference>
<keyword evidence="7" id="KW-0072">Autophagy</keyword>
<evidence type="ECO:0000256" key="3">
    <source>
        <dbReference type="ARBA" id="ARBA00009714"/>
    </source>
</evidence>
<sequence length="1831" mass="208985">MSWFNLWDGLKTKTCRYLLQRYLGQFFENNLNLEQLKVDLYNGKAVVENISLKVKAFNDLFEEQGWAFEVISGHIGCLTAMVPWNALMTNDSSLNISNLTITLRPVTRCQSGTTMLESMWSSVSSSMQMAEECMKQIDDDVPFLNHNNTLIGLEKFAETIDNVLNRIHANLTNTTINIECNLPKSARQLILSFKANHIEYKNQTGYGTYASSNEESRGNNHSTNQGSNFTSLPMIAKHNLVTDELTIYTSEIFDRKSNKAGMVSVGQLCKIVEFKGCQNFKISVKQTENVSGPKINLEVLMGDIYFMLTPRQTHLLMRIFKGFDKVRPKERIKQKYSDLTTEIKNAPFNTKMTGIVEKDKNWCTEADVYRNPQHMYHDKMSKKSETVMSSTSTNSITTSCSNAQIKQESDEKCGEILKFKLQIFKIVWVILHNDILFENNTNDIQPNCTYNNESFSNYLEIANIFFQATNKENVVEECYIPIPNNNYLLLRVSSLLVNGNQQRFCNELSLKTTLSATTLDFSEVFDNANNHLILFDRKKNCSDGYHTRPEVILSHISSYLFKQNHNKSSNKIECTLDDCTTELDITIYDRLKALFNVSPFVEDDNADEKIMENDNLLDMQIKCKSFKLNLRFPIVDGGLLDNRKKIPFLKKNIRRDYLLFDFRDILIQCKSYICVIVDKIDGYYCDDVNEKDIKVLQCSYQNELDCLTENDKICFKIYNFVKDEIRMTSQKRTKEKLKSPFSSKCSYGYSSHIEGFHDKTDKSDFFLPGDTDEINEFCKNCKDSSNMKISALVPNVKIVIESKKLYEIIYNRLNGDLLMWEPQSATINDDNNVCSFELCVKEGTCIIYTNVQELEKTDQLSLRGKLQWNLKDFRAFTVTALNNDKNSGYFCVQLKDIDVYHCGQTAEDLAIAWSDVIDTNLIRIICNIPKEKRVTNSRAEIISVVAELKKQPDKRLKRIKLAFGINGVNVLHKPVLSIHNWIYQLLDFLNITDYPIEAYEPYALVSEIQGHIWNLALEYTPKYLSYRALLNIGYCSFSSNIIYPMTGCTLRLISEDCVLAIGQTAKAANNVGEFMTQTSETGLVPVLNVGLLNFSIHLNEKSKSHAKIDLRSSIHDMHLKTCFDSADALAQLIAYIANDKDLKSKDNYFGDFKKADNTPVRNFEHNNDETLNHINNLMADAVKDVSTHRNIETNEREKKSFDISNILDFESNEFVESNLNFDISENSLSQVQVELGATSSLNAPIAEEKEYHVIHDEDLFFMDNFGIEEIYVSEDPLQIVDNHFSLPSEKIDLLRPHSSFPVPEESYTLCEMTFTWHLFGGKDFPDFITTRKSTDNKSFTDIGMSETYKHGVSQALSRGQAKNMKIINDELKTSRNSDVLVEIQFSKIRFSYDVYAKHSIYSSRQVLVISDIEIRDRLLSSDINKLLYHANKNNIPPRNDLNMVTVKSLNVRSNVKKNRAEECSLKVSILPIRLNIDQDTLLFLEEFFSALVKRSTNEDTESRSNLELIKHERLPMMTINEMSIGLHDFKWNEGKDFYDSTGIMASECAQHAEDSFENEAIYFKEFIFSPALPICFDYHGRRVELSRGPITGLVMGLAQLQGSGICLREVINRRGILGWNKLFEFVSKEWLKDIKRNQLPNILSGIGPTNAVIQLFQGFFDLFRLPLQQYNKDGRIIRGFQMGAQSFSARTAFAALEITSRIIHLLQLTAETTFDMLSAGPSLSKSRKSKQDRKRQGQPKDLREGVVNAITIVKEGINESANTLLDAAIVEHDQKGYSAAVGAVVRQIPQLVVCPAVLATQATTNILGGAKSSLVPEAKREATDKWKHAKK</sequence>
<evidence type="ECO:0000256" key="6">
    <source>
        <dbReference type="ARBA" id="ARBA00022824"/>
    </source>
</evidence>
<gene>
    <name evidence="13" type="primary">Dvir\GJ22521</name>
    <name evidence="13" type="ORF">Dvir_GJ22521</name>
</gene>
<dbReference type="GO" id="GO:0043495">
    <property type="term" value="F:protein-membrane adaptor activity"/>
    <property type="evidence" value="ECO:0007669"/>
    <property type="project" value="TreeGrafter"/>
</dbReference>
<keyword evidence="9" id="KW-0472">Membrane</keyword>
<dbReference type="GO" id="GO:0006869">
    <property type="term" value="P:lipid transport"/>
    <property type="evidence" value="ECO:0007669"/>
    <property type="project" value="UniProtKB-KW"/>
</dbReference>
<evidence type="ECO:0000313" key="13">
    <source>
        <dbReference type="EMBL" id="KRF78184.1"/>
    </source>
</evidence>
<feature type="region of interest" description="Disordered" evidence="12">
    <location>
        <begin position="209"/>
        <end position="228"/>
    </location>
</feature>
<keyword evidence="6" id="KW-0256">Endoplasmic reticulum</keyword>
<dbReference type="GO" id="GO:0034045">
    <property type="term" value="C:phagophore assembly site membrane"/>
    <property type="evidence" value="ECO:0007669"/>
    <property type="project" value="UniProtKB-SubCell"/>
</dbReference>
<evidence type="ECO:0000256" key="5">
    <source>
        <dbReference type="ARBA" id="ARBA00022448"/>
    </source>
</evidence>
<dbReference type="GO" id="GO:0000422">
    <property type="term" value="P:autophagy of mitochondrion"/>
    <property type="evidence" value="ECO:0007669"/>
    <property type="project" value="TreeGrafter"/>
</dbReference>
<dbReference type="FunCoup" id="A0A0Q9VZI0">
    <property type="interactions" value="886"/>
</dbReference>
<dbReference type="GO" id="GO:0032266">
    <property type="term" value="F:phosphatidylinositol-3-phosphate binding"/>
    <property type="evidence" value="ECO:0007669"/>
    <property type="project" value="TreeGrafter"/>
</dbReference>
<evidence type="ECO:0000256" key="12">
    <source>
        <dbReference type="SAM" id="MobiDB-lite"/>
    </source>
</evidence>